<protein>
    <submittedName>
        <fullName evidence="1">Uncharacterized protein</fullName>
    </submittedName>
</protein>
<proteinExistence type="predicted"/>
<accession>A0A061RBZ8</accession>
<evidence type="ECO:0000313" key="1">
    <source>
        <dbReference type="EMBL" id="JAC69498.1"/>
    </source>
</evidence>
<dbReference type="EMBL" id="GBEZ01016781">
    <property type="protein sequence ID" value="JAC69498.1"/>
    <property type="molecule type" value="Transcribed_RNA"/>
</dbReference>
<sequence length="35" mass="3868">MTSRKEVHFSSTSKGGILCAWDIRSLQSFGVKHSS</sequence>
<dbReference type="AlphaFoldDB" id="A0A061RBZ8"/>
<reference evidence="1" key="1">
    <citation type="submission" date="2014-05" db="EMBL/GenBank/DDBJ databases">
        <title>The transcriptome of the halophilic microalga Tetraselmis sp. GSL018 isolated from the Great Salt Lake, Utah.</title>
        <authorList>
            <person name="Jinkerson R.E."/>
            <person name="D'Adamo S."/>
            <person name="Posewitz M.C."/>
        </authorList>
    </citation>
    <scope>NUCLEOTIDE SEQUENCE</scope>
    <source>
        <strain evidence="1">GSL018</strain>
    </source>
</reference>
<organism evidence="1">
    <name type="scientific">Tetraselmis sp. GSL018</name>
    <dbReference type="NCBI Taxonomy" id="582737"/>
    <lineage>
        <taxon>Eukaryota</taxon>
        <taxon>Viridiplantae</taxon>
        <taxon>Chlorophyta</taxon>
        <taxon>core chlorophytes</taxon>
        <taxon>Chlorodendrophyceae</taxon>
        <taxon>Chlorodendrales</taxon>
        <taxon>Chlorodendraceae</taxon>
        <taxon>Tetraselmis</taxon>
    </lineage>
</organism>
<name>A0A061RBZ8_9CHLO</name>
<gene>
    <name evidence="1" type="ORF">TSPGSL018_6214</name>
</gene>